<proteinExistence type="predicted"/>
<organism evidence="2 3">
    <name type="scientific">Crotalaria pallida</name>
    <name type="common">Smooth rattlebox</name>
    <name type="synonym">Crotalaria striata</name>
    <dbReference type="NCBI Taxonomy" id="3830"/>
    <lineage>
        <taxon>Eukaryota</taxon>
        <taxon>Viridiplantae</taxon>
        <taxon>Streptophyta</taxon>
        <taxon>Embryophyta</taxon>
        <taxon>Tracheophyta</taxon>
        <taxon>Spermatophyta</taxon>
        <taxon>Magnoliopsida</taxon>
        <taxon>eudicotyledons</taxon>
        <taxon>Gunneridae</taxon>
        <taxon>Pentapetalae</taxon>
        <taxon>rosids</taxon>
        <taxon>fabids</taxon>
        <taxon>Fabales</taxon>
        <taxon>Fabaceae</taxon>
        <taxon>Papilionoideae</taxon>
        <taxon>50 kb inversion clade</taxon>
        <taxon>genistoids sensu lato</taxon>
        <taxon>core genistoids</taxon>
        <taxon>Crotalarieae</taxon>
        <taxon>Crotalaria</taxon>
    </lineage>
</organism>
<comment type="caution">
    <text evidence="2">The sequence shown here is derived from an EMBL/GenBank/DDBJ whole genome shotgun (WGS) entry which is preliminary data.</text>
</comment>
<evidence type="ECO:0000313" key="3">
    <source>
        <dbReference type="Proteomes" id="UP001372338"/>
    </source>
</evidence>
<dbReference type="PANTHER" id="PTHR10826">
    <property type="entry name" value="COMPLEMENT COMPONENT 1"/>
    <property type="match status" value="1"/>
</dbReference>
<evidence type="ECO:0008006" key="4">
    <source>
        <dbReference type="Google" id="ProtNLM"/>
    </source>
</evidence>
<evidence type="ECO:0000256" key="1">
    <source>
        <dbReference type="SAM" id="MobiDB-lite"/>
    </source>
</evidence>
<feature type="region of interest" description="Disordered" evidence="1">
    <location>
        <begin position="130"/>
        <end position="158"/>
    </location>
</feature>
<feature type="compositionally biased region" description="Low complexity" evidence="1">
    <location>
        <begin position="146"/>
        <end position="157"/>
    </location>
</feature>
<dbReference type="SUPFAM" id="SSF54529">
    <property type="entry name" value="Mitochondrial glycoprotein MAM33-like"/>
    <property type="match status" value="1"/>
</dbReference>
<dbReference type="FunFam" id="3.10.280.10:FF:000002">
    <property type="entry name" value="Mitochondrial glycoprotein family protein"/>
    <property type="match status" value="1"/>
</dbReference>
<keyword evidence="3" id="KW-1185">Reference proteome</keyword>
<dbReference type="AlphaFoldDB" id="A0AAN9FH20"/>
<sequence length="256" mass="28946">MAFNSILRKSGSFARALSVTAQLTKTHNTQSHRTVLLSALNQHQNLNPLLSRFQFSSVAVKNNRPTSDENLLRVIESEIECAHETDDHSVDAVPSNFPFKIHDNPGQQTITLERTYQGEEIKVEVHMPDLVTGEDNDDDHEDDNADQSSPQSSLPLSISVTKKGGPFLEFNCVAYPDEIVIDSLSVKNPELAEDQIAYEGPDFQELDENLQKSFHKYLEIRGIKPSATNFLHEYMINKDSREYSAWLNKLKKFVEA</sequence>
<name>A0AAN9FH20_CROPI</name>
<dbReference type="EMBL" id="JAYWIO010000003">
    <property type="protein sequence ID" value="KAK7276317.1"/>
    <property type="molecule type" value="Genomic_DNA"/>
</dbReference>
<feature type="compositionally biased region" description="Acidic residues" evidence="1">
    <location>
        <begin position="132"/>
        <end position="145"/>
    </location>
</feature>
<dbReference type="Gene3D" id="3.10.280.10">
    <property type="entry name" value="Mitochondrial glycoprotein"/>
    <property type="match status" value="1"/>
</dbReference>
<dbReference type="Pfam" id="PF02330">
    <property type="entry name" value="MAM33"/>
    <property type="match status" value="1"/>
</dbReference>
<dbReference type="GO" id="GO:0005759">
    <property type="term" value="C:mitochondrial matrix"/>
    <property type="evidence" value="ECO:0007669"/>
    <property type="project" value="InterPro"/>
</dbReference>
<dbReference type="InterPro" id="IPR003428">
    <property type="entry name" value="MAM33"/>
</dbReference>
<gene>
    <name evidence="2" type="ORF">RIF29_17456</name>
</gene>
<dbReference type="InterPro" id="IPR036561">
    <property type="entry name" value="MAM33_sf"/>
</dbReference>
<dbReference type="Proteomes" id="UP001372338">
    <property type="component" value="Unassembled WGS sequence"/>
</dbReference>
<reference evidence="2 3" key="1">
    <citation type="submission" date="2024-01" db="EMBL/GenBank/DDBJ databases">
        <title>The genomes of 5 underutilized Papilionoideae crops provide insights into root nodulation and disease resistanc.</title>
        <authorList>
            <person name="Yuan L."/>
        </authorList>
    </citation>
    <scope>NUCLEOTIDE SEQUENCE [LARGE SCALE GENOMIC DNA]</scope>
    <source>
        <strain evidence="2">ZHUSHIDOU_FW_LH</strain>
        <tissue evidence="2">Leaf</tissue>
    </source>
</reference>
<dbReference type="PANTHER" id="PTHR10826:SF41">
    <property type="entry name" value="MITOCHONDRIAL GLYCOPROTEIN FAMILY PROTEIN"/>
    <property type="match status" value="1"/>
</dbReference>
<protein>
    <recommendedName>
        <fullName evidence="4">Mitochondrial glycoprotein</fullName>
    </recommendedName>
</protein>
<accession>A0AAN9FH20</accession>
<evidence type="ECO:0000313" key="2">
    <source>
        <dbReference type="EMBL" id="KAK7276317.1"/>
    </source>
</evidence>